<dbReference type="EMBL" id="CM042017">
    <property type="protein sequence ID" value="KAI3690156.1"/>
    <property type="molecule type" value="Genomic_DNA"/>
</dbReference>
<evidence type="ECO:0000313" key="2">
    <source>
        <dbReference type="Proteomes" id="UP001055811"/>
    </source>
</evidence>
<proteinExistence type="predicted"/>
<protein>
    <submittedName>
        <fullName evidence="1">Uncharacterized protein</fullName>
    </submittedName>
</protein>
<gene>
    <name evidence="1" type="ORF">L2E82_48131</name>
</gene>
<dbReference type="Proteomes" id="UP001055811">
    <property type="component" value="Linkage Group LG09"/>
</dbReference>
<comment type="caution">
    <text evidence="1">The sequence shown here is derived from an EMBL/GenBank/DDBJ whole genome shotgun (WGS) entry which is preliminary data.</text>
</comment>
<keyword evidence="2" id="KW-1185">Reference proteome</keyword>
<sequence>MASPGYALSRSVKEGGIAFKLAHGEDVFDFLSLNSELNSIFNQGMASITTTTMDAIISSYRNGFLGLKGTVVDVGGGIGVAISEIVKAYPHLKGINFDLPHVISNAPPYDGVTHVAGDMFNAIPPAETIFMKTIVTLVFPFQTILHSWNDDDCVKILQNCRKAIPKETGKVIMVEIILDRTEDDPFNDIRVTSDLAMLCFSSGRERNEREWEKLLGKSGFCHYNIVKIPTLFSII</sequence>
<organism evidence="1 2">
    <name type="scientific">Cichorium intybus</name>
    <name type="common">Chicory</name>
    <dbReference type="NCBI Taxonomy" id="13427"/>
    <lineage>
        <taxon>Eukaryota</taxon>
        <taxon>Viridiplantae</taxon>
        <taxon>Streptophyta</taxon>
        <taxon>Embryophyta</taxon>
        <taxon>Tracheophyta</taxon>
        <taxon>Spermatophyta</taxon>
        <taxon>Magnoliopsida</taxon>
        <taxon>eudicotyledons</taxon>
        <taxon>Gunneridae</taxon>
        <taxon>Pentapetalae</taxon>
        <taxon>asterids</taxon>
        <taxon>campanulids</taxon>
        <taxon>Asterales</taxon>
        <taxon>Asteraceae</taxon>
        <taxon>Cichorioideae</taxon>
        <taxon>Cichorieae</taxon>
        <taxon>Cichoriinae</taxon>
        <taxon>Cichorium</taxon>
    </lineage>
</organism>
<accession>A0ACB8YXJ3</accession>
<name>A0ACB8YXJ3_CICIN</name>
<reference evidence="2" key="1">
    <citation type="journal article" date="2022" name="Mol. Ecol. Resour.">
        <title>The genomes of chicory, endive, great burdock and yacon provide insights into Asteraceae palaeo-polyploidization history and plant inulin production.</title>
        <authorList>
            <person name="Fan W."/>
            <person name="Wang S."/>
            <person name="Wang H."/>
            <person name="Wang A."/>
            <person name="Jiang F."/>
            <person name="Liu H."/>
            <person name="Zhao H."/>
            <person name="Xu D."/>
            <person name="Zhang Y."/>
        </authorList>
    </citation>
    <scope>NUCLEOTIDE SEQUENCE [LARGE SCALE GENOMIC DNA]</scope>
    <source>
        <strain evidence="2">cv. Punajuju</strain>
    </source>
</reference>
<reference evidence="1 2" key="2">
    <citation type="journal article" date="2022" name="Mol. Ecol. Resour.">
        <title>The genomes of chicory, endive, great burdock and yacon provide insights into Asteraceae paleo-polyploidization history and plant inulin production.</title>
        <authorList>
            <person name="Fan W."/>
            <person name="Wang S."/>
            <person name="Wang H."/>
            <person name="Wang A."/>
            <person name="Jiang F."/>
            <person name="Liu H."/>
            <person name="Zhao H."/>
            <person name="Xu D."/>
            <person name="Zhang Y."/>
        </authorList>
    </citation>
    <scope>NUCLEOTIDE SEQUENCE [LARGE SCALE GENOMIC DNA]</scope>
    <source>
        <strain evidence="2">cv. Punajuju</strain>
        <tissue evidence="1">Leaves</tissue>
    </source>
</reference>
<evidence type="ECO:0000313" key="1">
    <source>
        <dbReference type="EMBL" id="KAI3690156.1"/>
    </source>
</evidence>